<dbReference type="VEuPathDB" id="PiroplasmaDB:BEWA_050430"/>
<evidence type="ECO:0000313" key="2">
    <source>
        <dbReference type="EMBL" id="EKX72575.1"/>
    </source>
</evidence>
<dbReference type="Proteomes" id="UP000031512">
    <property type="component" value="Unassembled WGS sequence"/>
</dbReference>
<dbReference type="GO" id="GO:0006351">
    <property type="term" value="P:DNA-templated transcription"/>
    <property type="evidence" value="ECO:0007669"/>
    <property type="project" value="InterPro"/>
</dbReference>
<evidence type="ECO:0000313" key="3">
    <source>
        <dbReference type="Proteomes" id="UP000031512"/>
    </source>
</evidence>
<dbReference type="EMBL" id="ACOU01000007">
    <property type="protein sequence ID" value="EKX72575.1"/>
    <property type="molecule type" value="Genomic_DNA"/>
</dbReference>
<reference evidence="2 3" key="1">
    <citation type="journal article" date="2012" name="BMC Genomics">
        <title>Comparative genomic analysis and phylogenetic position of Theileria equi.</title>
        <authorList>
            <person name="Kappmeyer L.S."/>
            <person name="Thiagarajan M."/>
            <person name="Herndon D.R."/>
            <person name="Ramsay J.D."/>
            <person name="Caler E."/>
            <person name="Djikeng A."/>
            <person name="Gillespie J.J."/>
            <person name="Lau A.O."/>
            <person name="Roalson E.H."/>
            <person name="Silva J.C."/>
            <person name="Silva M.G."/>
            <person name="Suarez C.E."/>
            <person name="Ueti M.W."/>
            <person name="Nene V.M."/>
            <person name="Mealey R.H."/>
            <person name="Knowles D.P."/>
            <person name="Brayton K.A."/>
        </authorList>
    </citation>
    <scope>NUCLEOTIDE SEQUENCE [LARGE SCALE GENOMIC DNA]</scope>
    <source>
        <strain evidence="2 3">WA</strain>
    </source>
</reference>
<dbReference type="SUPFAM" id="SSF50978">
    <property type="entry name" value="WD40 repeat-like"/>
    <property type="match status" value="1"/>
</dbReference>
<dbReference type="OrthoDB" id="538223at2759"/>
<sequence length="157" mass="18186">MPRVFLPQILWHSKDNKRCDRVYSLDFQPIVSPDPKVGDENLVNRKSVTCLRLATGGADEFVHIWQILIHNQAPQYTHFVNQSLKKDEFEQPLSIKILARLVGHIGEVNAVRWSHDGKVLATGGEDRCIFLWTKDENGNGNLQGDYEENWTRTHYFR</sequence>
<dbReference type="AlphaFoldDB" id="L1LBC6"/>
<organism evidence="2 3">
    <name type="scientific">Theileria equi strain WA</name>
    <dbReference type="NCBI Taxonomy" id="1537102"/>
    <lineage>
        <taxon>Eukaryota</taxon>
        <taxon>Sar</taxon>
        <taxon>Alveolata</taxon>
        <taxon>Apicomplexa</taxon>
        <taxon>Aconoidasida</taxon>
        <taxon>Piroplasmida</taxon>
        <taxon>Theileriidae</taxon>
        <taxon>Theileria</taxon>
    </lineage>
</organism>
<dbReference type="PANTHER" id="PTHR13831">
    <property type="entry name" value="MEMBER OF THE HIR1 FAMILY OF WD-REPEAT PROTEINS"/>
    <property type="match status" value="1"/>
</dbReference>
<dbReference type="GeneID" id="15805164"/>
<accession>L1LBC6</accession>
<dbReference type="InterPro" id="IPR031120">
    <property type="entry name" value="HIR1-like"/>
</dbReference>
<dbReference type="GO" id="GO:0005634">
    <property type="term" value="C:nucleus"/>
    <property type="evidence" value="ECO:0007669"/>
    <property type="project" value="InterPro"/>
</dbReference>
<feature type="repeat" description="WD" evidence="1">
    <location>
        <begin position="101"/>
        <end position="132"/>
    </location>
</feature>
<evidence type="ECO:0000256" key="1">
    <source>
        <dbReference type="PROSITE-ProRule" id="PRU00221"/>
    </source>
</evidence>
<name>L1LBC6_THEEQ</name>
<proteinExistence type="predicted"/>
<dbReference type="STRING" id="1537102.L1LBC6"/>
<dbReference type="InterPro" id="IPR001680">
    <property type="entry name" value="WD40_rpt"/>
</dbReference>
<dbReference type="PROSITE" id="PS50294">
    <property type="entry name" value="WD_REPEATS_REGION"/>
    <property type="match status" value="1"/>
</dbReference>
<keyword evidence="3" id="KW-1185">Reference proteome</keyword>
<dbReference type="RefSeq" id="XP_004832027.1">
    <property type="nucleotide sequence ID" value="XM_004831970.1"/>
</dbReference>
<dbReference type="GO" id="GO:0031491">
    <property type="term" value="F:nucleosome binding"/>
    <property type="evidence" value="ECO:0007669"/>
    <property type="project" value="TreeGrafter"/>
</dbReference>
<dbReference type="KEGG" id="beq:BEWA_050430"/>
<dbReference type="GO" id="GO:0000785">
    <property type="term" value="C:chromatin"/>
    <property type="evidence" value="ECO:0007669"/>
    <property type="project" value="TreeGrafter"/>
</dbReference>
<dbReference type="PROSITE" id="PS50082">
    <property type="entry name" value="WD_REPEATS_2"/>
    <property type="match status" value="1"/>
</dbReference>
<dbReference type="SMART" id="SM00320">
    <property type="entry name" value="WD40"/>
    <property type="match status" value="2"/>
</dbReference>
<dbReference type="GO" id="GO:0000417">
    <property type="term" value="C:HIR complex"/>
    <property type="evidence" value="ECO:0007669"/>
    <property type="project" value="TreeGrafter"/>
</dbReference>
<dbReference type="Gene3D" id="2.130.10.10">
    <property type="entry name" value="YVTN repeat-like/Quinoprotein amine dehydrogenase"/>
    <property type="match status" value="1"/>
</dbReference>
<dbReference type="GO" id="GO:0006338">
    <property type="term" value="P:chromatin remodeling"/>
    <property type="evidence" value="ECO:0007669"/>
    <property type="project" value="TreeGrafter"/>
</dbReference>
<dbReference type="Pfam" id="PF00400">
    <property type="entry name" value="WD40"/>
    <property type="match status" value="1"/>
</dbReference>
<protein>
    <submittedName>
        <fullName evidence="2">WD domain, G-beta repeat domain containing protein</fullName>
    </submittedName>
</protein>
<keyword evidence="1" id="KW-0853">WD repeat</keyword>
<dbReference type="InterPro" id="IPR015943">
    <property type="entry name" value="WD40/YVTN_repeat-like_dom_sf"/>
</dbReference>
<comment type="caution">
    <text evidence="2">The sequence shown here is derived from an EMBL/GenBank/DDBJ whole genome shotgun (WGS) entry which is preliminary data.</text>
</comment>
<gene>
    <name evidence="2" type="ORF">BEWA_050430</name>
</gene>
<dbReference type="InterPro" id="IPR036322">
    <property type="entry name" value="WD40_repeat_dom_sf"/>
</dbReference>
<dbReference type="eggNOG" id="KOG1009">
    <property type="taxonomic scope" value="Eukaryota"/>
</dbReference>
<dbReference type="PANTHER" id="PTHR13831:SF0">
    <property type="entry name" value="PROTEIN HIRA"/>
    <property type="match status" value="1"/>
</dbReference>